<dbReference type="PANTHER" id="PTHR20852">
    <property type="entry name" value="GLUTAMINE SYNTHETASE"/>
    <property type="match status" value="1"/>
</dbReference>
<dbReference type="AlphaFoldDB" id="A0A834LU22"/>
<feature type="domain" description="GS catalytic" evidence="12">
    <location>
        <begin position="1"/>
        <end position="174"/>
    </location>
</feature>
<dbReference type="Gene3D" id="3.30.590.10">
    <property type="entry name" value="Glutamine synthetase/guanido kinase, catalytic domain"/>
    <property type="match status" value="1"/>
</dbReference>
<dbReference type="GO" id="GO:0006542">
    <property type="term" value="P:glutamine biosynthetic process"/>
    <property type="evidence" value="ECO:0007669"/>
    <property type="project" value="TreeGrafter"/>
</dbReference>
<evidence type="ECO:0000313" key="13">
    <source>
        <dbReference type="EMBL" id="KAF7146832.1"/>
    </source>
</evidence>
<keyword evidence="7" id="KW-0547">Nucleotide-binding</keyword>
<comment type="similarity">
    <text evidence="2 10 11">Belongs to the glutamine synthetase family.</text>
</comment>
<dbReference type="Pfam" id="PF00120">
    <property type="entry name" value="Gln-synt_C"/>
    <property type="match status" value="1"/>
</dbReference>
<evidence type="ECO:0000256" key="11">
    <source>
        <dbReference type="RuleBase" id="RU000384"/>
    </source>
</evidence>
<dbReference type="SMART" id="SM01230">
    <property type="entry name" value="Gln-synt_C"/>
    <property type="match status" value="1"/>
</dbReference>
<evidence type="ECO:0000259" key="12">
    <source>
        <dbReference type="PROSITE" id="PS51987"/>
    </source>
</evidence>
<dbReference type="InterPro" id="IPR008146">
    <property type="entry name" value="Gln_synth_cat_dom"/>
</dbReference>
<dbReference type="GO" id="GO:0005737">
    <property type="term" value="C:cytoplasm"/>
    <property type="evidence" value="ECO:0007669"/>
    <property type="project" value="UniProtKB-SubCell"/>
</dbReference>
<evidence type="ECO:0000313" key="14">
    <source>
        <dbReference type="Proteomes" id="UP000626092"/>
    </source>
</evidence>
<evidence type="ECO:0000256" key="4">
    <source>
        <dbReference type="ARBA" id="ARBA00012937"/>
    </source>
</evidence>
<dbReference type="InterPro" id="IPR014746">
    <property type="entry name" value="Gln_synth/guanido_kin_cat_dom"/>
</dbReference>
<evidence type="ECO:0000256" key="9">
    <source>
        <dbReference type="ARBA" id="ARBA00030668"/>
    </source>
</evidence>
<dbReference type="SUPFAM" id="SSF55931">
    <property type="entry name" value="Glutamine synthetase/guanido kinase"/>
    <property type="match status" value="1"/>
</dbReference>
<dbReference type="Proteomes" id="UP000626092">
    <property type="component" value="Unassembled WGS sequence"/>
</dbReference>
<evidence type="ECO:0000256" key="7">
    <source>
        <dbReference type="ARBA" id="ARBA00022741"/>
    </source>
</evidence>
<proteinExistence type="inferred from homology"/>
<evidence type="ECO:0000256" key="1">
    <source>
        <dbReference type="ARBA" id="ARBA00004496"/>
    </source>
</evidence>
<keyword evidence="5" id="KW-0963">Cytoplasm</keyword>
<dbReference type="PANTHER" id="PTHR20852:SF118">
    <property type="entry name" value="GLUTAMINE SYNTHETASE, CHLOROPLASTIC_MITOCHONDRIAL"/>
    <property type="match status" value="1"/>
</dbReference>
<dbReference type="OrthoDB" id="1701785at2759"/>
<dbReference type="PROSITE" id="PS00181">
    <property type="entry name" value="GLNA_ATP"/>
    <property type="match status" value="1"/>
</dbReference>
<comment type="caution">
    <text evidence="13">The sequence shown here is derived from an EMBL/GenBank/DDBJ whole genome shotgun (WGS) entry which is preliminary data.</text>
</comment>
<dbReference type="GO" id="GO:0004356">
    <property type="term" value="F:glutamine synthetase activity"/>
    <property type="evidence" value="ECO:0007669"/>
    <property type="project" value="UniProtKB-EC"/>
</dbReference>
<evidence type="ECO:0000256" key="8">
    <source>
        <dbReference type="ARBA" id="ARBA00022840"/>
    </source>
</evidence>
<evidence type="ECO:0000256" key="2">
    <source>
        <dbReference type="ARBA" id="ARBA00009897"/>
    </source>
</evidence>
<reference evidence="13" key="1">
    <citation type="submission" date="2019-11" db="EMBL/GenBank/DDBJ databases">
        <authorList>
            <person name="Liu Y."/>
            <person name="Hou J."/>
            <person name="Li T.-Q."/>
            <person name="Guan C.-H."/>
            <person name="Wu X."/>
            <person name="Wu H.-Z."/>
            <person name="Ling F."/>
            <person name="Zhang R."/>
            <person name="Shi X.-G."/>
            <person name="Ren J.-P."/>
            <person name="Chen E.-F."/>
            <person name="Sun J.-M."/>
        </authorList>
    </citation>
    <scope>NUCLEOTIDE SEQUENCE</scope>
    <source>
        <strain evidence="13">Adult_tree_wgs_1</strain>
        <tissue evidence="13">Leaves</tissue>
    </source>
</reference>
<dbReference type="EMBL" id="WJXA01000004">
    <property type="protein sequence ID" value="KAF7146832.1"/>
    <property type="molecule type" value="Genomic_DNA"/>
</dbReference>
<sequence>MREDGGFELIKKAILNLLLRHKEHISAYGEGNESMKLPISTCSPGSSWLQAVAENDSLGQSEKAQTKKGGWEFQVGPSVGIEAGDHVWCARYILERITEQAGVVLTLDPKPIEGDWNGAGCHTNYSTKSMREDGGFELIKVAILNLLLHHKEHICAYGEGNESMKLPISTRSPG</sequence>
<dbReference type="InterPro" id="IPR050292">
    <property type="entry name" value="Glutamine_Synthetase"/>
</dbReference>
<evidence type="ECO:0000256" key="5">
    <source>
        <dbReference type="ARBA" id="ARBA00022490"/>
    </source>
</evidence>
<organism evidence="13 14">
    <name type="scientific">Rhododendron simsii</name>
    <name type="common">Sims's rhododendron</name>
    <dbReference type="NCBI Taxonomy" id="118357"/>
    <lineage>
        <taxon>Eukaryota</taxon>
        <taxon>Viridiplantae</taxon>
        <taxon>Streptophyta</taxon>
        <taxon>Embryophyta</taxon>
        <taxon>Tracheophyta</taxon>
        <taxon>Spermatophyta</taxon>
        <taxon>Magnoliopsida</taxon>
        <taxon>eudicotyledons</taxon>
        <taxon>Gunneridae</taxon>
        <taxon>Pentapetalae</taxon>
        <taxon>asterids</taxon>
        <taxon>Ericales</taxon>
        <taxon>Ericaceae</taxon>
        <taxon>Ericoideae</taxon>
        <taxon>Rhodoreae</taxon>
        <taxon>Rhododendron</taxon>
    </lineage>
</organism>
<dbReference type="GO" id="GO:0005524">
    <property type="term" value="F:ATP binding"/>
    <property type="evidence" value="ECO:0007669"/>
    <property type="project" value="UniProtKB-KW"/>
</dbReference>
<evidence type="ECO:0000256" key="10">
    <source>
        <dbReference type="PROSITE-ProRule" id="PRU01331"/>
    </source>
</evidence>
<keyword evidence="8" id="KW-0067">ATP-binding</keyword>
<evidence type="ECO:0000256" key="6">
    <source>
        <dbReference type="ARBA" id="ARBA00022598"/>
    </source>
</evidence>
<dbReference type="EC" id="6.3.1.2" evidence="4"/>
<keyword evidence="14" id="KW-1185">Reference proteome</keyword>
<gene>
    <name evidence="13" type="ORF">RHSIM_Rhsim04G0209200</name>
</gene>
<dbReference type="InterPro" id="IPR027303">
    <property type="entry name" value="Gln_synth_gly_rich_site"/>
</dbReference>
<keyword evidence="6" id="KW-0436">Ligase</keyword>
<accession>A0A834LU22</accession>
<comment type="subcellular location">
    <subcellularLocation>
        <location evidence="1">Cytoplasm</location>
    </subcellularLocation>
</comment>
<protein>
    <recommendedName>
        <fullName evidence="4">glutamine synthetase</fullName>
        <ecNumber evidence="4">6.3.1.2</ecNumber>
    </recommendedName>
    <alternativeName>
        <fullName evidence="9">Glutamate--ammonia ligase</fullName>
    </alternativeName>
</protein>
<comment type="subunit">
    <text evidence="3">Homooctamer.</text>
</comment>
<dbReference type="PROSITE" id="PS51987">
    <property type="entry name" value="GS_CATALYTIC"/>
    <property type="match status" value="1"/>
</dbReference>
<name>A0A834LU22_RHOSS</name>
<evidence type="ECO:0000256" key="3">
    <source>
        <dbReference type="ARBA" id="ARBA00011823"/>
    </source>
</evidence>
<dbReference type="FunFam" id="3.30.590.10:FF:000011">
    <property type="entry name" value="Glutamine synthetase"/>
    <property type="match status" value="1"/>
</dbReference>